<reference evidence="2 3" key="1">
    <citation type="submission" date="2022-10" db="EMBL/GenBank/DDBJ databases">
        <title>Draft genome sequence of Streptomyces sp. YSPA8.</title>
        <authorList>
            <person name="Moriuchi R."/>
            <person name="Dohra H."/>
            <person name="Yamamura H."/>
            <person name="Kodani S."/>
        </authorList>
    </citation>
    <scope>NUCLEOTIDE SEQUENCE [LARGE SCALE GENOMIC DNA]</scope>
    <source>
        <strain evidence="2 3">YSPA8</strain>
        <plasmid evidence="2 3">pYSPA8-1</plasmid>
    </source>
</reference>
<geneLocation type="plasmid" evidence="2 3">
    <name>pYSPA8-1</name>
</geneLocation>
<gene>
    <name evidence="2" type="ORF">SYYSPA8_37035</name>
</gene>
<protein>
    <submittedName>
        <fullName evidence="2">Uncharacterized protein</fullName>
    </submittedName>
</protein>
<proteinExistence type="predicted"/>
<dbReference type="RefSeq" id="WP_323451884.1">
    <property type="nucleotide sequence ID" value="NZ_LC735414.1"/>
</dbReference>
<name>A0AA86IVL8_9ACTN</name>
<feature type="region of interest" description="Disordered" evidence="1">
    <location>
        <begin position="25"/>
        <end position="52"/>
    </location>
</feature>
<dbReference type="EMBL" id="LC735414">
    <property type="protein sequence ID" value="BDT39525.1"/>
    <property type="molecule type" value="Genomic_DNA"/>
</dbReference>
<keyword evidence="3" id="KW-1185">Reference proteome</keyword>
<organism evidence="2 3">
    <name type="scientific">Streptomyces yaizuensis</name>
    <dbReference type="NCBI Taxonomy" id="2989713"/>
    <lineage>
        <taxon>Bacteria</taxon>
        <taxon>Bacillati</taxon>
        <taxon>Actinomycetota</taxon>
        <taxon>Actinomycetes</taxon>
        <taxon>Kitasatosporales</taxon>
        <taxon>Streptomycetaceae</taxon>
        <taxon>Streptomyces</taxon>
    </lineage>
</organism>
<dbReference type="Proteomes" id="UP001291653">
    <property type="component" value="Plasmid pYSPA8-1"/>
</dbReference>
<keyword evidence="2" id="KW-0614">Plasmid</keyword>
<dbReference type="AlphaFoldDB" id="A0AA86IVL8"/>
<evidence type="ECO:0000313" key="2">
    <source>
        <dbReference type="EMBL" id="BDT39525.1"/>
    </source>
</evidence>
<accession>A0AA86IVL8</accession>
<sequence>MAIQYDDGSKDAQAVPFVKSTLSCRTDRPAGPVRVRKHAADGTISDRAQVKQ</sequence>
<evidence type="ECO:0000313" key="3">
    <source>
        <dbReference type="Proteomes" id="UP001291653"/>
    </source>
</evidence>
<evidence type="ECO:0000256" key="1">
    <source>
        <dbReference type="SAM" id="MobiDB-lite"/>
    </source>
</evidence>